<proteinExistence type="inferred from homology"/>
<dbReference type="InterPro" id="IPR025269">
    <property type="entry name" value="SAM-like_dom"/>
</dbReference>
<dbReference type="RefSeq" id="WP_117719742.1">
    <property type="nucleotide sequence ID" value="NZ_DAWDYP010000020.1"/>
</dbReference>
<dbReference type="CDD" id="cd01185">
    <property type="entry name" value="INTN1_C_like"/>
    <property type="match status" value="1"/>
</dbReference>
<dbReference type="Pfam" id="PF17293">
    <property type="entry name" value="Arm-DNA-bind_5"/>
    <property type="match status" value="1"/>
</dbReference>
<comment type="caution">
    <text evidence="5">The sequence shown here is derived from an EMBL/GenBank/DDBJ whole genome shotgun (WGS) entry which is preliminary data.</text>
</comment>
<dbReference type="Pfam" id="PF13102">
    <property type="entry name" value="Phage_int_SAM_5"/>
    <property type="match status" value="1"/>
</dbReference>
<dbReference type="InterPro" id="IPR035386">
    <property type="entry name" value="Arm-DNA-bind_5"/>
</dbReference>
<keyword evidence="2" id="KW-0238">DNA-binding</keyword>
<feature type="domain" description="Tyr recombinase" evidence="4">
    <location>
        <begin position="213"/>
        <end position="386"/>
    </location>
</feature>
<evidence type="ECO:0000256" key="2">
    <source>
        <dbReference type="ARBA" id="ARBA00023125"/>
    </source>
</evidence>
<dbReference type="GO" id="GO:0015074">
    <property type="term" value="P:DNA integration"/>
    <property type="evidence" value="ECO:0007669"/>
    <property type="project" value="InterPro"/>
</dbReference>
<dbReference type="InterPro" id="IPR011010">
    <property type="entry name" value="DNA_brk_join_enz"/>
</dbReference>
<dbReference type="GO" id="GO:0006310">
    <property type="term" value="P:DNA recombination"/>
    <property type="evidence" value="ECO:0007669"/>
    <property type="project" value="UniProtKB-KW"/>
</dbReference>
<sequence length="403" mass="46025">MRSTFSILYYINRGKVKTDGTTSILCRITIDGKSSVFATGYYCNPKDWNAKTGEVKDARANNLLVGLRSKIETSYSNLLKDVGMVTAEMLKNEITHVATVPVTLLKAGEEERERLRIRSEVIDSTSSYRQSKSSQVYLHEYLLSLGMRDIAFEDITEDFGWGYKLYLKTKGCGNGHINHCLTWLNRLIYIAVDREILRFNPLADVPYEKKPDYKLKHISRAELQRIMEQPMPERLQELTRRAFIFSAFTGLSYVDVKRLYPSHIGTTADGRKYIRINRKKTDVESFIPLHPVAEQILSLYNTTDDSRPIFPLPKRDMLWYCIHEIGIVAGVKENLSYHASRHSFGTLTLSAGVPIESISKMMGHTNIRTTQGYAKVTDDKISKDMDRLMERRNATGGNSPVEK</sequence>
<accession>A0AB35CCU5</accession>
<keyword evidence="3" id="KW-0233">DNA recombination</keyword>
<evidence type="ECO:0000313" key="6">
    <source>
        <dbReference type="Proteomes" id="UP000777173"/>
    </source>
</evidence>
<evidence type="ECO:0000256" key="3">
    <source>
        <dbReference type="ARBA" id="ARBA00023172"/>
    </source>
</evidence>
<organism evidence="5 6">
    <name type="scientific">Phocaeicola dorei</name>
    <dbReference type="NCBI Taxonomy" id="357276"/>
    <lineage>
        <taxon>Bacteria</taxon>
        <taxon>Pseudomonadati</taxon>
        <taxon>Bacteroidota</taxon>
        <taxon>Bacteroidia</taxon>
        <taxon>Bacteroidales</taxon>
        <taxon>Bacteroidaceae</taxon>
        <taxon>Phocaeicola</taxon>
    </lineage>
</organism>
<dbReference type="InterPro" id="IPR002104">
    <property type="entry name" value="Integrase_catalytic"/>
</dbReference>
<dbReference type="SUPFAM" id="SSF56349">
    <property type="entry name" value="DNA breaking-rejoining enzymes"/>
    <property type="match status" value="1"/>
</dbReference>
<evidence type="ECO:0000259" key="4">
    <source>
        <dbReference type="PROSITE" id="PS51898"/>
    </source>
</evidence>
<dbReference type="PROSITE" id="PS51898">
    <property type="entry name" value="TYR_RECOMBINASE"/>
    <property type="match status" value="1"/>
</dbReference>
<dbReference type="EMBL" id="JAHOAX010000015">
    <property type="protein sequence ID" value="MBV3124499.1"/>
    <property type="molecule type" value="Genomic_DNA"/>
</dbReference>
<comment type="similarity">
    <text evidence="1">Belongs to the 'phage' integrase family.</text>
</comment>
<dbReference type="GO" id="GO:0003677">
    <property type="term" value="F:DNA binding"/>
    <property type="evidence" value="ECO:0007669"/>
    <property type="project" value="UniProtKB-KW"/>
</dbReference>
<dbReference type="Pfam" id="PF00589">
    <property type="entry name" value="Phage_integrase"/>
    <property type="match status" value="1"/>
</dbReference>
<dbReference type="Gene3D" id="1.10.443.10">
    <property type="entry name" value="Intergrase catalytic core"/>
    <property type="match status" value="1"/>
</dbReference>
<evidence type="ECO:0000256" key="1">
    <source>
        <dbReference type="ARBA" id="ARBA00008857"/>
    </source>
</evidence>
<dbReference type="Proteomes" id="UP000777173">
    <property type="component" value="Unassembled WGS sequence"/>
</dbReference>
<name>A0AB35CCU5_9BACT</name>
<evidence type="ECO:0000313" key="5">
    <source>
        <dbReference type="EMBL" id="MBV3124499.1"/>
    </source>
</evidence>
<gene>
    <name evidence="5" type="ORF">KSU80_15150</name>
</gene>
<reference evidence="5" key="1">
    <citation type="submission" date="2021-06" db="EMBL/GenBank/DDBJ databases">
        <title>Collection of gut derived symbiotic bacterial strains cultured from healthy donors.</title>
        <authorList>
            <person name="Lin H."/>
            <person name="Littmann E."/>
            <person name="Pamer E.G."/>
        </authorList>
    </citation>
    <scope>NUCLEOTIDE SEQUENCE</scope>
    <source>
        <strain evidence="5">MSK.5.10</strain>
    </source>
</reference>
<dbReference type="InterPro" id="IPR010998">
    <property type="entry name" value="Integrase_recombinase_N"/>
</dbReference>
<dbReference type="InterPro" id="IPR013762">
    <property type="entry name" value="Integrase-like_cat_sf"/>
</dbReference>
<dbReference type="PANTHER" id="PTHR30349:SF64">
    <property type="entry name" value="PROPHAGE INTEGRASE INTD-RELATED"/>
    <property type="match status" value="1"/>
</dbReference>
<protein>
    <submittedName>
        <fullName evidence="5">Site-specific integrase</fullName>
    </submittedName>
</protein>
<dbReference type="InterPro" id="IPR050090">
    <property type="entry name" value="Tyrosine_recombinase_XerCD"/>
</dbReference>
<dbReference type="PANTHER" id="PTHR30349">
    <property type="entry name" value="PHAGE INTEGRASE-RELATED"/>
    <property type="match status" value="1"/>
</dbReference>
<dbReference type="Gene3D" id="1.10.150.130">
    <property type="match status" value="1"/>
</dbReference>
<dbReference type="AlphaFoldDB" id="A0AB35CCU5"/>